<reference evidence="2" key="1">
    <citation type="journal article" date="2015" name="Nature">
        <title>Complex archaea that bridge the gap between prokaryotes and eukaryotes.</title>
        <authorList>
            <person name="Spang A."/>
            <person name="Saw J.H."/>
            <person name="Jorgensen S.L."/>
            <person name="Zaremba-Niedzwiedzka K."/>
            <person name="Martijn J."/>
            <person name="Lind A.E."/>
            <person name="van Eijk R."/>
            <person name="Schleper C."/>
            <person name="Guy L."/>
            <person name="Ettema T.J."/>
        </authorList>
    </citation>
    <scope>NUCLEOTIDE SEQUENCE</scope>
</reference>
<sequence>MTHFHSNGYVMVSAAGHPNAHSNGFIYEHRLVASRTLGRPLRLGEVVHHVNGNPADNRPENLEIHTSNRAHRRVCHGNRNWTAEQDCDLVERWRQQETASSIATATGRMIWAVRSRVALLRRRGADLAQGLSGRPFTTTCPRGHAYSYSESGRKRCLPCGRDVMRARRARWRKETGRG</sequence>
<dbReference type="SUPFAM" id="SSF54060">
    <property type="entry name" value="His-Me finger endonucleases"/>
    <property type="match status" value="1"/>
</dbReference>
<gene>
    <name evidence="2" type="ORF">LCGC14_1148700</name>
</gene>
<evidence type="ECO:0000259" key="1">
    <source>
        <dbReference type="Pfam" id="PF13392"/>
    </source>
</evidence>
<dbReference type="InterPro" id="IPR003615">
    <property type="entry name" value="HNH_nuc"/>
</dbReference>
<dbReference type="InterPro" id="IPR044925">
    <property type="entry name" value="His-Me_finger_sf"/>
</dbReference>
<dbReference type="EMBL" id="LAZR01005506">
    <property type="protein sequence ID" value="KKM99344.1"/>
    <property type="molecule type" value="Genomic_DNA"/>
</dbReference>
<feature type="domain" description="HNH nuclease" evidence="1">
    <location>
        <begin position="29"/>
        <end position="70"/>
    </location>
</feature>
<accession>A0A0F9LW61</accession>
<dbReference type="Gene3D" id="3.90.75.20">
    <property type="match status" value="1"/>
</dbReference>
<evidence type="ECO:0000313" key="2">
    <source>
        <dbReference type="EMBL" id="KKM99344.1"/>
    </source>
</evidence>
<protein>
    <recommendedName>
        <fullName evidence="1">HNH nuclease domain-containing protein</fullName>
    </recommendedName>
</protein>
<name>A0A0F9LW61_9ZZZZ</name>
<organism evidence="2">
    <name type="scientific">marine sediment metagenome</name>
    <dbReference type="NCBI Taxonomy" id="412755"/>
    <lineage>
        <taxon>unclassified sequences</taxon>
        <taxon>metagenomes</taxon>
        <taxon>ecological metagenomes</taxon>
    </lineage>
</organism>
<dbReference type="AlphaFoldDB" id="A0A0F9LW61"/>
<proteinExistence type="predicted"/>
<dbReference type="Pfam" id="PF13392">
    <property type="entry name" value="HNH_3"/>
    <property type="match status" value="1"/>
</dbReference>
<comment type="caution">
    <text evidence="2">The sequence shown here is derived from an EMBL/GenBank/DDBJ whole genome shotgun (WGS) entry which is preliminary data.</text>
</comment>